<reference evidence="1" key="1">
    <citation type="journal article" date="2022" name="Int. J. Mol. Sci.">
        <title>Draft Genome of Tanacetum Coccineum: Genomic Comparison of Closely Related Tanacetum-Family Plants.</title>
        <authorList>
            <person name="Yamashiro T."/>
            <person name="Shiraishi A."/>
            <person name="Nakayama K."/>
            <person name="Satake H."/>
        </authorList>
    </citation>
    <scope>NUCLEOTIDE SEQUENCE</scope>
</reference>
<organism evidence="1 2">
    <name type="scientific">Tanacetum coccineum</name>
    <dbReference type="NCBI Taxonomy" id="301880"/>
    <lineage>
        <taxon>Eukaryota</taxon>
        <taxon>Viridiplantae</taxon>
        <taxon>Streptophyta</taxon>
        <taxon>Embryophyta</taxon>
        <taxon>Tracheophyta</taxon>
        <taxon>Spermatophyta</taxon>
        <taxon>Magnoliopsida</taxon>
        <taxon>eudicotyledons</taxon>
        <taxon>Gunneridae</taxon>
        <taxon>Pentapetalae</taxon>
        <taxon>asterids</taxon>
        <taxon>campanulids</taxon>
        <taxon>Asterales</taxon>
        <taxon>Asteraceae</taxon>
        <taxon>Asteroideae</taxon>
        <taxon>Anthemideae</taxon>
        <taxon>Anthemidinae</taxon>
        <taxon>Tanacetum</taxon>
    </lineage>
</organism>
<gene>
    <name evidence="1" type="ORF">Tco_1080618</name>
</gene>
<evidence type="ECO:0000313" key="2">
    <source>
        <dbReference type="Proteomes" id="UP001151760"/>
    </source>
</evidence>
<evidence type="ECO:0000313" key="1">
    <source>
        <dbReference type="EMBL" id="GJT91773.1"/>
    </source>
</evidence>
<accession>A0ABQ5HVB1</accession>
<comment type="caution">
    <text evidence="1">The sequence shown here is derived from an EMBL/GenBank/DDBJ whole genome shotgun (WGS) entry which is preliminary data.</text>
</comment>
<reference evidence="1" key="2">
    <citation type="submission" date="2022-01" db="EMBL/GenBank/DDBJ databases">
        <authorList>
            <person name="Yamashiro T."/>
            <person name="Shiraishi A."/>
            <person name="Satake H."/>
            <person name="Nakayama K."/>
        </authorList>
    </citation>
    <scope>NUCLEOTIDE SEQUENCE</scope>
</reference>
<name>A0ABQ5HVB1_9ASTR</name>
<keyword evidence="2" id="KW-1185">Reference proteome</keyword>
<dbReference type="EMBL" id="BQNB010020049">
    <property type="protein sequence ID" value="GJT91773.1"/>
    <property type="molecule type" value="Genomic_DNA"/>
</dbReference>
<dbReference type="Proteomes" id="UP001151760">
    <property type="component" value="Unassembled WGS sequence"/>
</dbReference>
<sequence>MSSDELKISVDDNVLVHQRTYAVKMYLNTPLTILSHCLKQRLSELENKIEALPKRAWTEKDQQRTDEMLKMIDNLLLERWIIRILE</sequence>
<protein>
    <submittedName>
        <fullName evidence="1">Uncharacterized protein</fullName>
    </submittedName>
</protein>
<proteinExistence type="predicted"/>